<gene>
    <name evidence="9" type="primary">gyrA</name>
    <name evidence="13" type="ORF">A3D55_02810</name>
</gene>
<comment type="miscellaneous">
    <text evidence="9">Few gyrases are as efficient as E.coli at forming negative supercoils. Not all organisms have 2 type II topoisomerases; in organisms with a single type II topoisomerase this enzyme also has to decatenate newly replicated chromosomes.</text>
</comment>
<dbReference type="NCBIfam" id="NF004044">
    <property type="entry name" value="PRK05561.1"/>
    <property type="match status" value="1"/>
</dbReference>
<proteinExistence type="inferred from homology"/>
<dbReference type="Proteomes" id="UP000178825">
    <property type="component" value="Unassembled WGS sequence"/>
</dbReference>
<dbReference type="AlphaFoldDB" id="A0A1F6BPQ6"/>
<evidence type="ECO:0000256" key="2">
    <source>
        <dbReference type="ARBA" id="ARBA00008263"/>
    </source>
</evidence>
<evidence type="ECO:0000256" key="3">
    <source>
        <dbReference type="ARBA" id="ARBA00022741"/>
    </source>
</evidence>
<dbReference type="Gene3D" id="1.10.268.10">
    <property type="entry name" value="Topoisomerase, domain 3"/>
    <property type="match status" value="1"/>
</dbReference>
<dbReference type="FunFam" id="3.30.1360.40:FF:000002">
    <property type="entry name" value="DNA gyrase subunit A"/>
    <property type="match status" value="1"/>
</dbReference>
<dbReference type="NCBIfam" id="NF004043">
    <property type="entry name" value="PRK05560.1"/>
    <property type="match status" value="1"/>
</dbReference>
<comment type="caution">
    <text evidence="13">The sequence shown here is derived from an EMBL/GenBank/DDBJ whole genome shotgun (WGS) entry which is preliminary data.</text>
</comment>
<dbReference type="SUPFAM" id="SSF101904">
    <property type="entry name" value="GyrA/ParC C-terminal domain-like"/>
    <property type="match status" value="1"/>
</dbReference>
<dbReference type="Gene3D" id="2.120.10.90">
    <property type="entry name" value="DNA gyrase/topoisomerase IV, subunit A, C-terminal"/>
    <property type="match status" value="1"/>
</dbReference>
<dbReference type="GO" id="GO:0009330">
    <property type="term" value="C:DNA topoisomerase type II (double strand cut, ATP-hydrolyzing) complex"/>
    <property type="evidence" value="ECO:0007669"/>
    <property type="project" value="TreeGrafter"/>
</dbReference>
<protein>
    <recommendedName>
        <fullName evidence="9">DNA gyrase subunit A</fullName>
        <ecNumber evidence="9">5.6.2.2</ecNumber>
    </recommendedName>
</protein>
<organism evidence="13 14">
    <name type="scientific">Candidatus Jorgensenbacteria bacterium RIFCSPHIGHO2_02_FULL_45_20</name>
    <dbReference type="NCBI Taxonomy" id="1798470"/>
    <lineage>
        <taxon>Bacteria</taxon>
        <taxon>Candidatus Joergenseniibacteriota</taxon>
    </lineage>
</organism>
<dbReference type="InterPro" id="IPR005743">
    <property type="entry name" value="GyrA"/>
</dbReference>
<dbReference type="FunFam" id="1.10.268.10:FF:000001">
    <property type="entry name" value="DNA gyrase subunit A"/>
    <property type="match status" value="1"/>
</dbReference>
<keyword evidence="4 9" id="KW-0067">ATP-binding</keyword>
<feature type="short sequence motif" description="GyrA-box" evidence="9">
    <location>
        <begin position="540"/>
        <end position="546"/>
    </location>
</feature>
<evidence type="ECO:0000256" key="1">
    <source>
        <dbReference type="ARBA" id="ARBA00000185"/>
    </source>
</evidence>
<comment type="subunit">
    <text evidence="9">Heterotetramer, composed of two GyrA and two GyrB chains. In the heterotetramer, GyrA contains the active site tyrosine that forms a transient covalent intermediate with DNA, while GyrB binds cofactors and catalyzes ATP hydrolysis.</text>
</comment>
<dbReference type="InterPro" id="IPR013757">
    <property type="entry name" value="Topo_IIA_A_a_sf"/>
</dbReference>
<feature type="domain" description="Topo IIA-type catalytic" evidence="12">
    <location>
        <begin position="47"/>
        <end position="513"/>
    </location>
</feature>
<dbReference type="SUPFAM" id="SSF56719">
    <property type="entry name" value="Type II DNA topoisomerase"/>
    <property type="match status" value="1"/>
</dbReference>
<dbReference type="GO" id="GO:0003677">
    <property type="term" value="F:DNA binding"/>
    <property type="evidence" value="ECO:0007669"/>
    <property type="project" value="UniProtKB-UniRule"/>
</dbReference>
<dbReference type="HAMAP" id="MF_01897">
    <property type="entry name" value="GyrA"/>
    <property type="match status" value="1"/>
</dbReference>
<evidence type="ECO:0000256" key="6">
    <source>
        <dbReference type="ARBA" id="ARBA00023125"/>
    </source>
</evidence>
<keyword evidence="5 9" id="KW-0799">Topoisomerase</keyword>
<dbReference type="Gene3D" id="3.30.1360.40">
    <property type="match status" value="1"/>
</dbReference>
<evidence type="ECO:0000256" key="7">
    <source>
        <dbReference type="ARBA" id="ARBA00023235"/>
    </source>
</evidence>
<dbReference type="GO" id="GO:0034335">
    <property type="term" value="F:DNA negative supercoiling activity"/>
    <property type="evidence" value="ECO:0007669"/>
    <property type="project" value="UniProtKB-ARBA"/>
</dbReference>
<dbReference type="InterPro" id="IPR013758">
    <property type="entry name" value="Topo_IIA_A/C_ab"/>
</dbReference>
<comment type="subunit">
    <text evidence="8">Heterotetramer composed of ParC and ParE.</text>
</comment>
<dbReference type="Pfam" id="PF03989">
    <property type="entry name" value="DNA_gyraseA_C"/>
    <property type="match status" value="6"/>
</dbReference>
<dbReference type="GO" id="GO:0006261">
    <property type="term" value="P:DNA-templated DNA replication"/>
    <property type="evidence" value="ECO:0007669"/>
    <property type="project" value="UniProtKB-UniRule"/>
</dbReference>
<dbReference type="InterPro" id="IPR050220">
    <property type="entry name" value="Type_II_DNA_Topoisomerases"/>
</dbReference>
<dbReference type="Pfam" id="PF00521">
    <property type="entry name" value="DNA_topoisoIV"/>
    <property type="match status" value="1"/>
</dbReference>
<keyword evidence="7 9" id="KW-0413">Isomerase</keyword>
<evidence type="ECO:0000256" key="10">
    <source>
        <dbReference type="PROSITE-ProRule" id="PRU01384"/>
    </source>
</evidence>
<dbReference type="InterPro" id="IPR002205">
    <property type="entry name" value="Topo_IIA_dom_A"/>
</dbReference>
<sequence>MKNNKPVKDANEQAEPRQERIEDREITTELKESYINYAMSVIVSRALPDARDGLKPVQRRIIWSMWESGLKHSAKLRKSANVVGGVMAHYHPHGDSSIYDAIARMVQDFSLRYPLVQGQGNWGSIDGDAPAAMRYSECRLSKISEEMATDIEKETVDWEANYDNTKLEPKFMPAKLPNLLLNGAVGIAVGMATSIPPHNLAEVADAIIYLNKNKDADVKNLMKFIPGPDFPTGGIIYDSKAIEEAYITGKGVVTMRALAQIEEKKSGSFNIVITEIPYQVNKSTLLEKIAELVQDKKIEGIKDMRDESDRDGLRIFIELKNDAIPQKILNQLYQYTELQKNFHFNMLALVDGIQPQILSLKETLVIYLTHRKAVVERRTRFDLKKAEERAHILEGLKKALDSIDEVISTIKKSKDKEDAAINLIKKFKLTPIQTQAILEMRLQALAALERKKIEDELREKTSLIKELRIILKSPEKIADIVTAELEELKKTFSDPRRTKIIHSGLTEFREEDLVPNEETVIMFTLGGYIKRLPPTNFRAQRRGGKGLIGFDLKEEDFIDRLISANTHDNILFFTDKGKVFQTKVYEIPAASRTAKGKSIHNYLEIPQNESVSAIIAYPEDKTPHSPRFLVMATKNGVIKKTPIEDFASVRRTGIIALTLKKDDLLRWVKISSGKDEIAMSTSNGQAIRFKEKDVRQMGRSASGVKGISLKKGDFVAGLDIIKSGTEAKNVQLLAVMKRGFAKRTPISEYKTQKRGGSGIKTAKVTEKTGAVISTHVIDDSIEEILAFSKKGQAIRTSMGDVRIAGRATQGVHIMNLDKDDELIGVVCL</sequence>
<accession>A0A1F6BPQ6</accession>
<name>A0A1F6BPQ6_9BACT</name>
<evidence type="ECO:0000259" key="12">
    <source>
        <dbReference type="PROSITE" id="PS52040"/>
    </source>
</evidence>
<dbReference type="STRING" id="1798470.A3D55_02810"/>
<feature type="region of interest" description="Disordered" evidence="11">
    <location>
        <begin position="1"/>
        <end position="23"/>
    </location>
</feature>
<dbReference type="GO" id="GO:0005524">
    <property type="term" value="F:ATP binding"/>
    <property type="evidence" value="ECO:0007669"/>
    <property type="project" value="UniProtKB-UniRule"/>
</dbReference>
<evidence type="ECO:0000256" key="4">
    <source>
        <dbReference type="ARBA" id="ARBA00022840"/>
    </source>
</evidence>
<dbReference type="GO" id="GO:0005737">
    <property type="term" value="C:cytoplasm"/>
    <property type="evidence" value="ECO:0007669"/>
    <property type="project" value="UniProtKB-SubCell"/>
</dbReference>
<feature type="active site" description="O-(5'-phospho-DNA)-tyrosine intermediate" evidence="9 10">
    <location>
        <position position="135"/>
    </location>
</feature>
<comment type="catalytic activity">
    <reaction evidence="1 9 10">
        <text>ATP-dependent breakage, passage and rejoining of double-stranded DNA.</text>
        <dbReference type="EC" id="5.6.2.2"/>
    </reaction>
</comment>
<dbReference type="NCBIfam" id="TIGR01063">
    <property type="entry name" value="gyrA"/>
    <property type="match status" value="1"/>
</dbReference>
<evidence type="ECO:0000313" key="13">
    <source>
        <dbReference type="EMBL" id="OGG38905.1"/>
    </source>
</evidence>
<dbReference type="PROSITE" id="PS52040">
    <property type="entry name" value="TOPO_IIA"/>
    <property type="match status" value="1"/>
</dbReference>
<dbReference type="GO" id="GO:0006265">
    <property type="term" value="P:DNA topological change"/>
    <property type="evidence" value="ECO:0007669"/>
    <property type="project" value="UniProtKB-UniRule"/>
</dbReference>
<comment type="subcellular location">
    <subcellularLocation>
        <location evidence="9">Cytoplasm</location>
    </subcellularLocation>
</comment>
<dbReference type="SMART" id="SM00434">
    <property type="entry name" value="TOP4c"/>
    <property type="match status" value="1"/>
</dbReference>
<dbReference type="CDD" id="cd00187">
    <property type="entry name" value="TOP4c"/>
    <property type="match status" value="1"/>
</dbReference>
<evidence type="ECO:0000313" key="14">
    <source>
        <dbReference type="Proteomes" id="UP000178825"/>
    </source>
</evidence>
<dbReference type="Gene3D" id="3.90.199.10">
    <property type="entry name" value="Topoisomerase II, domain 5"/>
    <property type="match status" value="1"/>
</dbReference>
<keyword evidence="6 9" id="KW-0238">DNA-binding</keyword>
<evidence type="ECO:0000256" key="9">
    <source>
        <dbReference type="HAMAP-Rule" id="MF_01897"/>
    </source>
</evidence>
<dbReference type="GO" id="GO:0005694">
    <property type="term" value="C:chromosome"/>
    <property type="evidence" value="ECO:0007669"/>
    <property type="project" value="InterPro"/>
</dbReference>
<keyword evidence="9" id="KW-0963">Cytoplasm</keyword>
<dbReference type="EMBL" id="MFKJ01000011">
    <property type="protein sequence ID" value="OGG38905.1"/>
    <property type="molecule type" value="Genomic_DNA"/>
</dbReference>
<keyword evidence="3 9" id="KW-0547">Nucleotide-binding</keyword>
<evidence type="ECO:0000256" key="11">
    <source>
        <dbReference type="SAM" id="MobiDB-lite"/>
    </source>
</evidence>
<dbReference type="PANTHER" id="PTHR43493">
    <property type="entry name" value="DNA GYRASE/TOPOISOMERASE SUBUNIT A"/>
    <property type="match status" value="1"/>
</dbReference>
<dbReference type="FunFam" id="2.120.10.90:FF:000005">
    <property type="entry name" value="DNA topoisomerase 4 subunit A"/>
    <property type="match status" value="1"/>
</dbReference>
<comment type="similarity">
    <text evidence="2 9">Belongs to the type II topoisomerase GyrA/ParC subunit family.</text>
</comment>
<dbReference type="EC" id="5.6.2.2" evidence="9"/>
<dbReference type="InterPro" id="IPR035516">
    <property type="entry name" value="Gyrase/topoIV_suA_C"/>
</dbReference>
<dbReference type="PANTHER" id="PTHR43493:SF5">
    <property type="entry name" value="DNA GYRASE SUBUNIT A, CHLOROPLASTIC_MITOCHONDRIAL"/>
    <property type="match status" value="1"/>
</dbReference>
<reference evidence="13 14" key="1">
    <citation type="journal article" date="2016" name="Nat. Commun.">
        <title>Thousands of microbial genomes shed light on interconnected biogeochemical processes in an aquifer system.</title>
        <authorList>
            <person name="Anantharaman K."/>
            <person name="Brown C.T."/>
            <person name="Hug L.A."/>
            <person name="Sharon I."/>
            <person name="Castelle C.J."/>
            <person name="Probst A.J."/>
            <person name="Thomas B.C."/>
            <person name="Singh A."/>
            <person name="Wilkins M.J."/>
            <person name="Karaoz U."/>
            <person name="Brodie E.L."/>
            <person name="Williams K.H."/>
            <person name="Hubbard S.S."/>
            <person name="Banfield J.F."/>
        </authorList>
    </citation>
    <scope>NUCLEOTIDE SEQUENCE [LARGE SCALE GENOMIC DNA]</scope>
</reference>
<dbReference type="InterPro" id="IPR013760">
    <property type="entry name" value="Topo_IIA-like_dom_sf"/>
</dbReference>
<evidence type="ECO:0000256" key="8">
    <source>
        <dbReference type="ARBA" id="ARBA00063644"/>
    </source>
</evidence>
<comment type="function">
    <text evidence="9">A type II topoisomerase that negatively supercoils closed circular double-stranded (ds) DNA in an ATP-dependent manner to modulate DNA topology and maintain chromosomes in an underwound state. Negative supercoiling favors strand separation, and DNA replication, transcription, recombination and repair, all of which involve strand separation. Also able to catalyze the interconversion of other topological isomers of dsDNA rings, including catenanes and knotted rings. Type II topoisomerases break and join 2 DNA strands simultaneously in an ATP-dependent manner.</text>
</comment>
<dbReference type="InterPro" id="IPR006691">
    <property type="entry name" value="GyrA/parC_rep"/>
</dbReference>
<evidence type="ECO:0000256" key="5">
    <source>
        <dbReference type="ARBA" id="ARBA00023029"/>
    </source>
</evidence>